<name>A0ABN8HER0_9LACO</name>
<accession>A0ABN8HER0</accession>
<evidence type="ECO:0000313" key="2">
    <source>
        <dbReference type="EMBL" id="CAH1856714.1"/>
    </source>
</evidence>
<evidence type="ECO:0000313" key="3">
    <source>
        <dbReference type="Proteomes" id="UP000838102"/>
    </source>
</evidence>
<proteinExistence type="predicted"/>
<dbReference type="Pfam" id="PF12730">
    <property type="entry name" value="ABC2_membrane_4"/>
    <property type="match status" value="1"/>
</dbReference>
<feature type="transmembrane region" description="Helical" evidence="1">
    <location>
        <begin position="48"/>
        <end position="66"/>
    </location>
</feature>
<dbReference type="PANTHER" id="PTHR37305">
    <property type="entry name" value="INTEGRAL MEMBRANE PROTEIN-RELATED"/>
    <property type="match status" value="1"/>
</dbReference>
<dbReference type="Proteomes" id="UP000838102">
    <property type="component" value="Unassembled WGS sequence"/>
</dbReference>
<feature type="transmembrane region" description="Helical" evidence="1">
    <location>
        <begin position="20"/>
        <end position="36"/>
    </location>
</feature>
<evidence type="ECO:0000256" key="1">
    <source>
        <dbReference type="SAM" id="Phobius"/>
    </source>
</evidence>
<dbReference type="RefSeq" id="WP_248706698.1">
    <property type="nucleotide sequence ID" value="NZ_CAKOET010000008.1"/>
</dbReference>
<dbReference type="PANTHER" id="PTHR37305:SF1">
    <property type="entry name" value="MEMBRANE PROTEIN"/>
    <property type="match status" value="1"/>
</dbReference>
<comment type="caution">
    <text evidence="2">The sequence shown here is derived from an EMBL/GenBank/DDBJ whole genome shotgun (WGS) entry which is preliminary data.</text>
</comment>
<keyword evidence="1" id="KW-0472">Membrane</keyword>
<keyword evidence="3" id="KW-1185">Reference proteome</keyword>
<evidence type="ECO:0008006" key="4">
    <source>
        <dbReference type="Google" id="ProtNLM"/>
    </source>
</evidence>
<feature type="transmembrane region" description="Helical" evidence="1">
    <location>
        <begin position="172"/>
        <end position="193"/>
    </location>
</feature>
<feature type="transmembrane region" description="Helical" evidence="1">
    <location>
        <begin position="231"/>
        <end position="253"/>
    </location>
</feature>
<feature type="transmembrane region" description="Helical" evidence="1">
    <location>
        <begin position="147"/>
        <end position="165"/>
    </location>
</feature>
<sequence>MLTLIKQEYFKAFKQNRMHIWLLTMFLFPIFILGFFPDQRMETGILNLGQGLLLVNLLGIILTALFTSQEFTYGTIRPLLSRRFNRAVIFISKIIVIWSSFIGLFLADFLGTMVGKVLFAPQFNMNLQYGDPTGNGWEVIFKTVGETMLQMIFIAGLVLLVVNMVKTSGAAVALGVIMVYGIPALTALSSFLIQQVPILKWGPLQVFLGIQNIGRLGGQPDLMYQALGLTVSQLVTAYCLYTLAIYAGAYWIFQRRSV</sequence>
<dbReference type="EMBL" id="CAKOEU010000007">
    <property type="protein sequence ID" value="CAH1856714.1"/>
    <property type="molecule type" value="Genomic_DNA"/>
</dbReference>
<protein>
    <recommendedName>
        <fullName evidence="4">ABC-2 type transport system permease protein</fullName>
    </recommendedName>
</protein>
<organism evidence="2 3">
    <name type="scientific">Convivina praedatoris</name>
    <dbReference type="NCBI Taxonomy" id="2880963"/>
    <lineage>
        <taxon>Bacteria</taxon>
        <taxon>Bacillati</taxon>
        <taxon>Bacillota</taxon>
        <taxon>Bacilli</taxon>
        <taxon>Lactobacillales</taxon>
        <taxon>Lactobacillaceae</taxon>
        <taxon>Convivina</taxon>
    </lineage>
</organism>
<feature type="transmembrane region" description="Helical" evidence="1">
    <location>
        <begin position="87"/>
        <end position="107"/>
    </location>
</feature>
<keyword evidence="1" id="KW-0812">Transmembrane</keyword>
<keyword evidence="1" id="KW-1133">Transmembrane helix</keyword>
<reference evidence="2" key="1">
    <citation type="submission" date="2022-03" db="EMBL/GenBank/DDBJ databases">
        <authorList>
            <person name="Hettiarachchi G."/>
        </authorList>
    </citation>
    <scope>NUCLEOTIDE SEQUENCE</scope>
    <source>
        <strain evidence="2">LMG 32447</strain>
    </source>
</reference>
<gene>
    <name evidence="2" type="ORF">LMG032447_01354</name>
</gene>